<dbReference type="InterPro" id="IPR006447">
    <property type="entry name" value="Myb_dom_plants"/>
</dbReference>
<dbReference type="EMBL" id="JAJAGQ010000020">
    <property type="protein sequence ID" value="KAJ8532168.1"/>
    <property type="molecule type" value="Genomic_DNA"/>
</dbReference>
<evidence type="ECO:0000313" key="6">
    <source>
        <dbReference type="EMBL" id="KAJ8532168.1"/>
    </source>
</evidence>
<keyword evidence="3" id="KW-0804">Transcription</keyword>
<dbReference type="AlphaFoldDB" id="A0A9Q1L9Q1"/>
<feature type="domain" description="HTH myb-type" evidence="5">
    <location>
        <begin position="63"/>
        <end position="123"/>
    </location>
</feature>
<dbReference type="GO" id="GO:0003700">
    <property type="term" value="F:DNA-binding transcription factor activity"/>
    <property type="evidence" value="ECO:0007669"/>
    <property type="project" value="InterPro"/>
</dbReference>
<dbReference type="NCBIfam" id="TIGR01557">
    <property type="entry name" value="myb_SHAQKYF"/>
    <property type="match status" value="1"/>
</dbReference>
<evidence type="ECO:0000256" key="2">
    <source>
        <dbReference type="ARBA" id="ARBA00023015"/>
    </source>
</evidence>
<dbReference type="GO" id="GO:0010597">
    <property type="term" value="P:green leaf volatile biosynthetic process"/>
    <property type="evidence" value="ECO:0007669"/>
    <property type="project" value="UniProtKB-ARBA"/>
</dbReference>
<organism evidence="6 7">
    <name type="scientific">Anisodus acutangulus</name>
    <dbReference type="NCBI Taxonomy" id="402998"/>
    <lineage>
        <taxon>Eukaryota</taxon>
        <taxon>Viridiplantae</taxon>
        <taxon>Streptophyta</taxon>
        <taxon>Embryophyta</taxon>
        <taxon>Tracheophyta</taxon>
        <taxon>Spermatophyta</taxon>
        <taxon>Magnoliopsida</taxon>
        <taxon>eudicotyledons</taxon>
        <taxon>Gunneridae</taxon>
        <taxon>Pentapetalae</taxon>
        <taxon>asterids</taxon>
        <taxon>lamiids</taxon>
        <taxon>Solanales</taxon>
        <taxon>Solanaceae</taxon>
        <taxon>Solanoideae</taxon>
        <taxon>Hyoscyameae</taxon>
        <taxon>Anisodus</taxon>
    </lineage>
</organism>
<dbReference type="PANTHER" id="PTHR31314">
    <property type="entry name" value="MYB FAMILY TRANSCRIPTION FACTOR PHL7-LIKE"/>
    <property type="match status" value="1"/>
</dbReference>
<keyword evidence="2" id="KW-0805">Transcription regulation</keyword>
<name>A0A9Q1L9Q1_9SOLA</name>
<keyword evidence="4" id="KW-0539">Nucleus</keyword>
<comment type="subcellular location">
    <subcellularLocation>
        <location evidence="1">Nucleus</location>
    </subcellularLocation>
</comment>
<evidence type="ECO:0000259" key="5">
    <source>
        <dbReference type="PROSITE" id="PS51294"/>
    </source>
</evidence>
<dbReference type="SUPFAM" id="SSF46689">
    <property type="entry name" value="Homeodomain-like"/>
    <property type="match status" value="1"/>
</dbReference>
<comment type="caution">
    <text evidence="6">The sequence shown here is derived from an EMBL/GenBank/DDBJ whole genome shotgun (WGS) entry which is preliminary data.</text>
</comment>
<evidence type="ECO:0000256" key="3">
    <source>
        <dbReference type="ARBA" id="ARBA00023163"/>
    </source>
</evidence>
<evidence type="ECO:0000256" key="4">
    <source>
        <dbReference type="ARBA" id="ARBA00023242"/>
    </source>
</evidence>
<keyword evidence="7" id="KW-1185">Reference proteome</keyword>
<dbReference type="PANTHER" id="PTHR31314:SF164">
    <property type="entry name" value="HTH MYB-TYPE DOMAIN-CONTAINING PROTEIN"/>
    <property type="match status" value="1"/>
</dbReference>
<dbReference type="GO" id="GO:0005634">
    <property type="term" value="C:nucleus"/>
    <property type="evidence" value="ECO:0007669"/>
    <property type="project" value="UniProtKB-SubCell"/>
</dbReference>
<evidence type="ECO:0000256" key="1">
    <source>
        <dbReference type="ARBA" id="ARBA00004123"/>
    </source>
</evidence>
<dbReference type="GO" id="GO:0000976">
    <property type="term" value="F:transcription cis-regulatory region binding"/>
    <property type="evidence" value="ECO:0007669"/>
    <property type="project" value="UniProtKB-ARBA"/>
</dbReference>
<dbReference type="Gene3D" id="1.10.10.60">
    <property type="entry name" value="Homeodomain-like"/>
    <property type="match status" value="1"/>
</dbReference>
<dbReference type="InterPro" id="IPR001005">
    <property type="entry name" value="SANT/Myb"/>
</dbReference>
<sequence length="318" mass="36503">MQAFDLNEVATNNITLEEHEDYKVLSTTYSGSTGVYENELLNERSKIFRGKEQKKRRFRQYVRSKTPRLRWTPDLHLAFVNAVETLGGQERATPKLVLELMNIRGLSITHVKSHLQMYRSKKFQDSGRVLSSLGGFINGKAQIMKMYQRVKQLRRDYRNNLLSSLLQEPLDSNASSASSYAMGRKDTRMVLERNLSNHLIFQTHPELNICDDIGDILAEYKQLTRSRFVEEKMKTPHETSELFLQQHFVTSTAISADRSKFESLGLNLHEAYQLQETSKHDVLSQLSLSYGCCDHNGVKQSSLRSSKDVNTILSLSFS</sequence>
<dbReference type="OrthoDB" id="1305893at2759"/>
<protein>
    <recommendedName>
        <fullName evidence="5">HTH myb-type domain-containing protein</fullName>
    </recommendedName>
</protein>
<dbReference type="PROSITE" id="PS51294">
    <property type="entry name" value="HTH_MYB"/>
    <property type="match status" value="1"/>
</dbReference>
<dbReference type="Pfam" id="PF00249">
    <property type="entry name" value="Myb_DNA-binding"/>
    <property type="match status" value="1"/>
</dbReference>
<reference evidence="7" key="1">
    <citation type="journal article" date="2023" name="Proc. Natl. Acad. Sci. U.S.A.">
        <title>Genomic and structural basis for evolution of tropane alkaloid biosynthesis.</title>
        <authorList>
            <person name="Wanga Y.-J."/>
            <person name="Taina T."/>
            <person name="Yua J.-Y."/>
            <person name="Lia J."/>
            <person name="Xua B."/>
            <person name="Chenc J."/>
            <person name="D'Auriad J.C."/>
            <person name="Huanga J.-P."/>
            <person name="Huanga S.-X."/>
        </authorList>
    </citation>
    <scope>NUCLEOTIDE SEQUENCE [LARGE SCALE GENOMIC DNA]</scope>
    <source>
        <strain evidence="7">cv. KIB-2019</strain>
    </source>
</reference>
<gene>
    <name evidence="6" type="ORF">K7X08_012091</name>
</gene>
<evidence type="ECO:0000313" key="7">
    <source>
        <dbReference type="Proteomes" id="UP001152561"/>
    </source>
</evidence>
<dbReference type="Proteomes" id="UP001152561">
    <property type="component" value="Unassembled WGS sequence"/>
</dbReference>
<dbReference type="FunFam" id="1.10.10.60:FF:000002">
    <property type="entry name" value="Myb family transcription factor"/>
    <property type="match status" value="1"/>
</dbReference>
<dbReference type="InterPro" id="IPR009057">
    <property type="entry name" value="Homeodomain-like_sf"/>
</dbReference>
<dbReference type="InterPro" id="IPR017930">
    <property type="entry name" value="Myb_dom"/>
</dbReference>
<accession>A0A9Q1L9Q1</accession>
<proteinExistence type="predicted"/>
<dbReference type="InterPro" id="IPR046955">
    <property type="entry name" value="PHR1-like"/>
</dbReference>